<accession>A0A8D8TJZ9</accession>
<sequence length="125" mass="14309">MKVTTITSVIEKAIAKSLKGGPIYVPGDYVRIIRNAKKKTGDPYVVHELTNELFLDIKKMVEHISPHHEKAMSNNDVKLSEIRIFKVEKNRPLWIFFKSSYSEPDFYEIDVNPESISPSTRSAKS</sequence>
<organism evidence="1">
    <name type="scientific">Cacopsylla melanoneura</name>
    <dbReference type="NCBI Taxonomy" id="428564"/>
    <lineage>
        <taxon>Eukaryota</taxon>
        <taxon>Metazoa</taxon>
        <taxon>Ecdysozoa</taxon>
        <taxon>Arthropoda</taxon>
        <taxon>Hexapoda</taxon>
        <taxon>Insecta</taxon>
        <taxon>Pterygota</taxon>
        <taxon>Neoptera</taxon>
        <taxon>Paraneoptera</taxon>
        <taxon>Hemiptera</taxon>
        <taxon>Sternorrhyncha</taxon>
        <taxon>Psylloidea</taxon>
        <taxon>Psyllidae</taxon>
        <taxon>Psyllinae</taxon>
        <taxon>Cacopsylla</taxon>
    </lineage>
</organism>
<name>A0A8D8TJZ9_9HEMI</name>
<protein>
    <submittedName>
        <fullName evidence="1">Uncharacterized protein</fullName>
    </submittedName>
</protein>
<reference evidence="1" key="1">
    <citation type="submission" date="2021-05" db="EMBL/GenBank/DDBJ databases">
        <authorList>
            <person name="Alioto T."/>
            <person name="Alioto T."/>
            <person name="Gomez Garrido J."/>
        </authorList>
    </citation>
    <scope>NUCLEOTIDE SEQUENCE</scope>
</reference>
<proteinExistence type="predicted"/>
<dbReference type="EMBL" id="HBUF01295897">
    <property type="protein sequence ID" value="CAG6690096.1"/>
    <property type="molecule type" value="Transcribed_RNA"/>
</dbReference>
<evidence type="ECO:0000313" key="1">
    <source>
        <dbReference type="EMBL" id="CAG6690096.1"/>
    </source>
</evidence>
<dbReference type="AlphaFoldDB" id="A0A8D8TJZ9"/>